<proteinExistence type="predicted"/>
<name>A0A382THM5_9ZZZZ</name>
<sequence>KIGNEVTAVGSLEFGITVPAAQIGPIALGRFCIQEDEQRRLKIDQVKKLPSVLSVQAALLCSNGELSKITYASKPLDVVVHCQP</sequence>
<feature type="non-terminal residue" evidence="1">
    <location>
        <position position="1"/>
    </location>
</feature>
<dbReference type="EMBL" id="UINC01136263">
    <property type="protein sequence ID" value="SVD20931.1"/>
    <property type="molecule type" value="Genomic_DNA"/>
</dbReference>
<protein>
    <submittedName>
        <fullName evidence="1">Uncharacterized protein</fullName>
    </submittedName>
</protein>
<accession>A0A382THM5</accession>
<evidence type="ECO:0000313" key="1">
    <source>
        <dbReference type="EMBL" id="SVD20931.1"/>
    </source>
</evidence>
<gene>
    <name evidence="1" type="ORF">METZ01_LOCUS373785</name>
</gene>
<organism evidence="1">
    <name type="scientific">marine metagenome</name>
    <dbReference type="NCBI Taxonomy" id="408172"/>
    <lineage>
        <taxon>unclassified sequences</taxon>
        <taxon>metagenomes</taxon>
        <taxon>ecological metagenomes</taxon>
    </lineage>
</organism>
<reference evidence="1" key="1">
    <citation type="submission" date="2018-05" db="EMBL/GenBank/DDBJ databases">
        <authorList>
            <person name="Lanie J.A."/>
            <person name="Ng W.-L."/>
            <person name="Kazmierczak K.M."/>
            <person name="Andrzejewski T.M."/>
            <person name="Davidsen T.M."/>
            <person name="Wayne K.J."/>
            <person name="Tettelin H."/>
            <person name="Glass J.I."/>
            <person name="Rusch D."/>
            <person name="Podicherti R."/>
            <person name="Tsui H.-C.T."/>
            <person name="Winkler M.E."/>
        </authorList>
    </citation>
    <scope>NUCLEOTIDE SEQUENCE</scope>
</reference>
<dbReference type="AlphaFoldDB" id="A0A382THM5"/>